<name>A0AAN9PPQ8_CANGL</name>
<organism evidence="1 2">
    <name type="scientific">Canavalia gladiata</name>
    <name type="common">Sword bean</name>
    <name type="synonym">Dolichos gladiatus</name>
    <dbReference type="NCBI Taxonomy" id="3824"/>
    <lineage>
        <taxon>Eukaryota</taxon>
        <taxon>Viridiplantae</taxon>
        <taxon>Streptophyta</taxon>
        <taxon>Embryophyta</taxon>
        <taxon>Tracheophyta</taxon>
        <taxon>Spermatophyta</taxon>
        <taxon>Magnoliopsida</taxon>
        <taxon>eudicotyledons</taxon>
        <taxon>Gunneridae</taxon>
        <taxon>Pentapetalae</taxon>
        <taxon>rosids</taxon>
        <taxon>fabids</taxon>
        <taxon>Fabales</taxon>
        <taxon>Fabaceae</taxon>
        <taxon>Papilionoideae</taxon>
        <taxon>50 kb inversion clade</taxon>
        <taxon>NPAAA clade</taxon>
        <taxon>indigoferoid/millettioid clade</taxon>
        <taxon>Phaseoleae</taxon>
        <taxon>Canavalia</taxon>
    </lineage>
</organism>
<dbReference type="PANTHER" id="PTHR33622">
    <property type="entry name" value="OS03G0724500 PROTEIN"/>
    <property type="match status" value="1"/>
</dbReference>
<comment type="caution">
    <text evidence="1">The sequence shown here is derived from an EMBL/GenBank/DDBJ whole genome shotgun (WGS) entry which is preliminary data.</text>
</comment>
<evidence type="ECO:0000313" key="2">
    <source>
        <dbReference type="Proteomes" id="UP001367508"/>
    </source>
</evidence>
<dbReference type="PANTHER" id="PTHR33622:SF15">
    <property type="match status" value="1"/>
</dbReference>
<keyword evidence="2" id="KW-1185">Reference proteome</keyword>
<evidence type="ECO:0000313" key="1">
    <source>
        <dbReference type="EMBL" id="KAK7307535.1"/>
    </source>
</evidence>
<sequence length="159" mass="17729">MGSTTKKGRTEAIDFRHSDRSLLSLSSNFLAVRVNIAGLRLAVRFTSIAKQPCNDACFCMSKAVLARMGSNNKQTDEKLTVNTSSRVTFCQRNKSENGSFVSNLRNHFHEFIHASVDEHKRCLRNTIQKIFLASKIFGKNGDSTNEGENSVPLQSSTRN</sequence>
<protein>
    <submittedName>
        <fullName evidence="1">Uncharacterized protein</fullName>
    </submittedName>
</protein>
<dbReference type="Proteomes" id="UP001367508">
    <property type="component" value="Unassembled WGS sequence"/>
</dbReference>
<accession>A0AAN9PPQ8</accession>
<proteinExistence type="predicted"/>
<reference evidence="1 2" key="1">
    <citation type="submission" date="2024-01" db="EMBL/GenBank/DDBJ databases">
        <title>The genomes of 5 underutilized Papilionoideae crops provide insights into root nodulation and disease resistanc.</title>
        <authorList>
            <person name="Jiang F."/>
        </authorList>
    </citation>
    <scope>NUCLEOTIDE SEQUENCE [LARGE SCALE GENOMIC DNA]</scope>
    <source>
        <strain evidence="1">LVBAO_FW01</strain>
        <tissue evidence="1">Leaves</tissue>
    </source>
</reference>
<dbReference type="AlphaFoldDB" id="A0AAN9PPQ8"/>
<dbReference type="EMBL" id="JAYMYQ010000010">
    <property type="protein sequence ID" value="KAK7307535.1"/>
    <property type="molecule type" value="Genomic_DNA"/>
</dbReference>
<gene>
    <name evidence="1" type="ORF">VNO77_40696</name>
</gene>